<gene>
    <name evidence="1" type="ORF">DFH08DRAFT_715706</name>
</gene>
<accession>A0AAD6ZCW9</accession>
<proteinExistence type="predicted"/>
<dbReference type="Proteomes" id="UP001218218">
    <property type="component" value="Unassembled WGS sequence"/>
</dbReference>
<name>A0AAD6ZCW9_9AGAR</name>
<sequence>MDETFSECEIYCNQLLRRKRGFPLYIPVPPENLPGEYQENGVAIGDVGRVTPEGLFDFLFNIYLPAHHPINDNDVPEGFYPLPRYSSKDVVIIRHDPGTYVSTSSVHKFPGGDFVFSCGAPQGAVLALPCGAQLKKLENLETVRAYAVTHAASWYKHIKGAKGRELDNGSLYLVTGCEKAGSWGMASF</sequence>
<feature type="non-terminal residue" evidence="1">
    <location>
        <position position="188"/>
    </location>
</feature>
<protein>
    <submittedName>
        <fullName evidence="1">Uncharacterized protein</fullName>
    </submittedName>
</protein>
<reference evidence="1" key="1">
    <citation type="submission" date="2023-03" db="EMBL/GenBank/DDBJ databases">
        <title>Massive genome expansion in bonnet fungi (Mycena s.s.) driven by repeated elements and novel gene families across ecological guilds.</title>
        <authorList>
            <consortium name="Lawrence Berkeley National Laboratory"/>
            <person name="Harder C.B."/>
            <person name="Miyauchi S."/>
            <person name="Viragh M."/>
            <person name="Kuo A."/>
            <person name="Thoen E."/>
            <person name="Andreopoulos B."/>
            <person name="Lu D."/>
            <person name="Skrede I."/>
            <person name="Drula E."/>
            <person name="Henrissat B."/>
            <person name="Morin E."/>
            <person name="Kohler A."/>
            <person name="Barry K."/>
            <person name="LaButti K."/>
            <person name="Morin E."/>
            <person name="Salamov A."/>
            <person name="Lipzen A."/>
            <person name="Mereny Z."/>
            <person name="Hegedus B."/>
            <person name="Baldrian P."/>
            <person name="Stursova M."/>
            <person name="Weitz H."/>
            <person name="Taylor A."/>
            <person name="Grigoriev I.V."/>
            <person name="Nagy L.G."/>
            <person name="Martin F."/>
            <person name="Kauserud H."/>
        </authorList>
    </citation>
    <scope>NUCLEOTIDE SEQUENCE</scope>
    <source>
        <strain evidence="1">CBHHK002</strain>
    </source>
</reference>
<organism evidence="1 2">
    <name type="scientific">Mycena albidolilacea</name>
    <dbReference type="NCBI Taxonomy" id="1033008"/>
    <lineage>
        <taxon>Eukaryota</taxon>
        <taxon>Fungi</taxon>
        <taxon>Dikarya</taxon>
        <taxon>Basidiomycota</taxon>
        <taxon>Agaricomycotina</taxon>
        <taxon>Agaricomycetes</taxon>
        <taxon>Agaricomycetidae</taxon>
        <taxon>Agaricales</taxon>
        <taxon>Marasmiineae</taxon>
        <taxon>Mycenaceae</taxon>
        <taxon>Mycena</taxon>
    </lineage>
</organism>
<comment type="caution">
    <text evidence="1">The sequence shown here is derived from an EMBL/GenBank/DDBJ whole genome shotgun (WGS) entry which is preliminary data.</text>
</comment>
<evidence type="ECO:0000313" key="1">
    <source>
        <dbReference type="EMBL" id="KAJ7315371.1"/>
    </source>
</evidence>
<dbReference type="AlphaFoldDB" id="A0AAD6ZCW9"/>
<dbReference type="EMBL" id="JARIHO010000062">
    <property type="protein sequence ID" value="KAJ7315371.1"/>
    <property type="molecule type" value="Genomic_DNA"/>
</dbReference>
<evidence type="ECO:0000313" key="2">
    <source>
        <dbReference type="Proteomes" id="UP001218218"/>
    </source>
</evidence>
<keyword evidence="2" id="KW-1185">Reference proteome</keyword>